<keyword evidence="4" id="KW-0479">Metal-binding</keyword>
<dbReference type="SMART" id="SM00647">
    <property type="entry name" value="IBR"/>
    <property type="match status" value="2"/>
</dbReference>
<keyword evidence="13" id="KW-1185">Reference proteome</keyword>
<evidence type="ECO:0000256" key="9">
    <source>
        <dbReference type="SAM" id="MobiDB-lite"/>
    </source>
</evidence>
<feature type="compositionally biased region" description="Basic and acidic residues" evidence="9">
    <location>
        <begin position="574"/>
        <end position="588"/>
    </location>
</feature>
<dbReference type="GO" id="GO:0016567">
    <property type="term" value="P:protein ubiquitination"/>
    <property type="evidence" value="ECO:0007669"/>
    <property type="project" value="InterPro"/>
</dbReference>
<evidence type="ECO:0000256" key="3">
    <source>
        <dbReference type="ARBA" id="ARBA00022679"/>
    </source>
</evidence>
<keyword evidence="10" id="KW-0812">Transmembrane</keyword>
<dbReference type="AlphaFoldDB" id="A0A813NBR1"/>
<evidence type="ECO:0000259" key="11">
    <source>
        <dbReference type="PROSITE" id="PS51873"/>
    </source>
</evidence>
<keyword evidence="7" id="KW-0833">Ubl conjugation pathway</keyword>
<dbReference type="GO" id="GO:0008270">
    <property type="term" value="F:zinc ion binding"/>
    <property type="evidence" value="ECO:0007669"/>
    <property type="project" value="UniProtKB-KW"/>
</dbReference>
<dbReference type="InterPro" id="IPR002867">
    <property type="entry name" value="IBR_dom"/>
</dbReference>
<evidence type="ECO:0000256" key="2">
    <source>
        <dbReference type="ARBA" id="ARBA00012251"/>
    </source>
</evidence>
<dbReference type="CDD" id="cd20342">
    <property type="entry name" value="BRcat_RBR_RNF217"/>
    <property type="match status" value="1"/>
</dbReference>
<evidence type="ECO:0000313" key="13">
    <source>
        <dbReference type="Proteomes" id="UP000663879"/>
    </source>
</evidence>
<evidence type="ECO:0000256" key="1">
    <source>
        <dbReference type="ARBA" id="ARBA00001798"/>
    </source>
</evidence>
<gene>
    <name evidence="12" type="ORF">OXX778_LOCUS2824</name>
</gene>
<sequence>MDLNIKNSVNLNSKRNTNNNNPVVFIKPSTKLENLENTLLKTNNSKTQLPKTLQSSSLINQNEQGKVHVLQRSISEKLRNSFKNRKQLSINTVKIEPRKWHSERYKKNSINQQKSLFLNTKLKSINTSNRQLPSYRFNDKFSDSESSDSESSDEELNLKNFKTLIKPRGPYIDSDTDSDSNIYIRKNILNKIKDIDDSNSSESESDLDDLTSIFNITKLPKLSSNNNTNQDDDEVEFLEEINEENEYSKNGHFYERVHHARTECEICYDFCFVNTRNCCNLKSCNKCINLYIQSQIKESCGNVRIECLNNNCKKLIHKDEICERMNKFDKETLNLYLKFLVDANKDSKCKTCPRCSHIMNLDNLERRVKSSKTTLLTKCQCTECQLVWCFQCHAPWHDGIACNEFRKGDRMLKYWAKEVHYGQQNAQICPKCNIYIQRTQGCDHMSCPFCNNDFCYKCGKKFRSLKFIGDHYSKLSILGCKYKLYPDKPFKRKLIRSSVLGGKIVAAPFVAAVGLVVGVGVLAVGCVALPVYGTYRIAKRIKLKKGLKKIEEDESTGVDYIYAKSDENNNNESNENKNGKEYEFSKEA</sequence>
<reference evidence="12" key="1">
    <citation type="submission" date="2021-02" db="EMBL/GenBank/DDBJ databases">
        <authorList>
            <person name="Nowell W R."/>
        </authorList>
    </citation>
    <scope>NUCLEOTIDE SEQUENCE</scope>
    <source>
        <strain evidence="12">Ploen Becks lab</strain>
    </source>
</reference>
<evidence type="ECO:0000256" key="4">
    <source>
        <dbReference type="ARBA" id="ARBA00022723"/>
    </source>
</evidence>
<evidence type="ECO:0000256" key="7">
    <source>
        <dbReference type="ARBA" id="ARBA00022786"/>
    </source>
</evidence>
<accession>A0A813NBR1</accession>
<evidence type="ECO:0000256" key="8">
    <source>
        <dbReference type="ARBA" id="ARBA00022833"/>
    </source>
</evidence>
<dbReference type="Pfam" id="PF22191">
    <property type="entry name" value="IBR_1"/>
    <property type="match status" value="1"/>
</dbReference>
<dbReference type="Gene3D" id="1.20.120.1750">
    <property type="match status" value="1"/>
</dbReference>
<feature type="transmembrane region" description="Helical" evidence="10">
    <location>
        <begin position="509"/>
        <end position="535"/>
    </location>
</feature>
<organism evidence="12 13">
    <name type="scientific">Brachionus calyciflorus</name>
    <dbReference type="NCBI Taxonomy" id="104777"/>
    <lineage>
        <taxon>Eukaryota</taxon>
        <taxon>Metazoa</taxon>
        <taxon>Spiralia</taxon>
        <taxon>Gnathifera</taxon>
        <taxon>Rotifera</taxon>
        <taxon>Eurotatoria</taxon>
        <taxon>Monogononta</taxon>
        <taxon>Pseudotrocha</taxon>
        <taxon>Ploima</taxon>
        <taxon>Brachionidae</taxon>
        <taxon>Brachionus</taxon>
    </lineage>
</organism>
<dbReference type="PANTHER" id="PTHR11685">
    <property type="entry name" value="RBR FAMILY RING FINGER AND IBR DOMAIN-CONTAINING"/>
    <property type="match status" value="1"/>
</dbReference>
<comment type="catalytic activity">
    <reaction evidence="1">
        <text>[E2 ubiquitin-conjugating enzyme]-S-ubiquitinyl-L-cysteine + [acceptor protein]-L-lysine = [E2 ubiquitin-conjugating enzyme]-L-cysteine + [acceptor protein]-N(6)-ubiquitinyl-L-lysine.</text>
        <dbReference type="EC" id="2.3.2.31"/>
    </reaction>
</comment>
<keyword evidence="6" id="KW-0863">Zinc-finger</keyword>
<dbReference type="InterPro" id="IPR047551">
    <property type="entry name" value="BRcat_RBR_RNF217"/>
</dbReference>
<comment type="caution">
    <text evidence="12">The sequence shown here is derived from an EMBL/GenBank/DDBJ whole genome shotgun (WGS) entry which is preliminary data.</text>
</comment>
<dbReference type="InterPro" id="IPR044066">
    <property type="entry name" value="TRIAD_supradom"/>
</dbReference>
<keyword evidence="8" id="KW-0862">Zinc</keyword>
<feature type="region of interest" description="Disordered" evidence="9">
    <location>
        <begin position="133"/>
        <end position="156"/>
    </location>
</feature>
<evidence type="ECO:0000313" key="12">
    <source>
        <dbReference type="EMBL" id="CAF0730745.1"/>
    </source>
</evidence>
<evidence type="ECO:0000256" key="10">
    <source>
        <dbReference type="SAM" id="Phobius"/>
    </source>
</evidence>
<protein>
    <recommendedName>
        <fullName evidence="2">RBR-type E3 ubiquitin transferase</fullName>
        <ecNumber evidence="2">2.3.2.31</ecNumber>
    </recommendedName>
</protein>
<dbReference type="PROSITE" id="PS51873">
    <property type="entry name" value="TRIAD"/>
    <property type="match status" value="1"/>
</dbReference>
<feature type="compositionally biased region" description="Acidic residues" evidence="9">
    <location>
        <begin position="145"/>
        <end position="155"/>
    </location>
</feature>
<dbReference type="Pfam" id="PF01485">
    <property type="entry name" value="IBR"/>
    <property type="match status" value="1"/>
</dbReference>
<dbReference type="Proteomes" id="UP000663879">
    <property type="component" value="Unassembled WGS sequence"/>
</dbReference>
<feature type="domain" description="RING-type" evidence="11">
    <location>
        <begin position="260"/>
        <end position="484"/>
    </location>
</feature>
<keyword evidence="10" id="KW-1133">Transmembrane helix</keyword>
<evidence type="ECO:0000256" key="6">
    <source>
        <dbReference type="ARBA" id="ARBA00022771"/>
    </source>
</evidence>
<keyword evidence="3" id="KW-0808">Transferase</keyword>
<keyword evidence="10" id="KW-0472">Membrane</keyword>
<dbReference type="GO" id="GO:0061630">
    <property type="term" value="F:ubiquitin protein ligase activity"/>
    <property type="evidence" value="ECO:0007669"/>
    <property type="project" value="UniProtKB-EC"/>
</dbReference>
<keyword evidence="5" id="KW-0677">Repeat</keyword>
<dbReference type="EMBL" id="CAJNOC010000232">
    <property type="protein sequence ID" value="CAF0730745.1"/>
    <property type="molecule type" value="Genomic_DNA"/>
</dbReference>
<proteinExistence type="predicted"/>
<dbReference type="OrthoDB" id="10009520at2759"/>
<dbReference type="InterPro" id="IPR031127">
    <property type="entry name" value="E3_UB_ligase_RBR"/>
</dbReference>
<dbReference type="CDD" id="cd20350">
    <property type="entry name" value="Rcat_RBR_RNF217"/>
    <property type="match status" value="1"/>
</dbReference>
<dbReference type="InterPro" id="IPR047552">
    <property type="entry name" value="Rcat_RBR_RNF217"/>
</dbReference>
<feature type="region of interest" description="Disordered" evidence="9">
    <location>
        <begin position="565"/>
        <end position="588"/>
    </location>
</feature>
<feature type="compositionally biased region" description="Low complexity" evidence="9">
    <location>
        <begin position="7"/>
        <end position="21"/>
    </location>
</feature>
<dbReference type="SUPFAM" id="SSF57850">
    <property type="entry name" value="RING/U-box"/>
    <property type="match status" value="1"/>
</dbReference>
<dbReference type="EC" id="2.3.2.31" evidence="2"/>
<feature type="region of interest" description="Disordered" evidence="9">
    <location>
        <begin position="1"/>
        <end position="21"/>
    </location>
</feature>
<name>A0A813NBR1_9BILA</name>
<evidence type="ECO:0000256" key="5">
    <source>
        <dbReference type="ARBA" id="ARBA00022737"/>
    </source>
</evidence>